<evidence type="ECO:0000313" key="3">
    <source>
        <dbReference type="EMBL" id="AAK80688.1"/>
    </source>
</evidence>
<dbReference type="InterPro" id="IPR054331">
    <property type="entry name" value="LiaF_TM"/>
</dbReference>
<evidence type="ECO:0000313" key="4">
    <source>
        <dbReference type="Proteomes" id="UP000000814"/>
    </source>
</evidence>
<name>Q97FJ5_CLOAB</name>
<keyword evidence="4" id="KW-1185">Reference proteome</keyword>
<dbReference type="AlphaFoldDB" id="Q97FJ5"/>
<dbReference type="GeneID" id="44999230"/>
<reference evidence="3 4" key="1">
    <citation type="journal article" date="2001" name="J. Bacteriol.">
        <title>Genome sequence and comparative analysis of the solvent-producing bacterium Clostridium acetobutylicum.</title>
        <authorList>
            <person name="Nolling J."/>
            <person name="Breton G."/>
            <person name="Omelchenko M.V."/>
            <person name="Makarova K.S."/>
            <person name="Zeng Q."/>
            <person name="Gibson R."/>
            <person name="Lee H.M."/>
            <person name="Dubois J."/>
            <person name="Qiu D."/>
            <person name="Hitti J."/>
            <person name="Wolf Y.I."/>
            <person name="Tatusov R.L."/>
            <person name="Sabathe F."/>
            <person name="Doucette-Stamm L."/>
            <person name="Soucaille P."/>
            <person name="Daly M.J."/>
            <person name="Bennett G.N."/>
            <person name="Koonin E.V."/>
            <person name="Smith D.R."/>
        </authorList>
    </citation>
    <scope>NUCLEOTIDE SEQUENCE [LARGE SCALE GENOMIC DNA]</scope>
    <source>
        <strain evidence="4">ATCC 824 / DSM 792 / JCM 1419 / LMG 5710 / VKM B-1787</strain>
    </source>
</reference>
<feature type="transmembrane region" description="Helical" evidence="1">
    <location>
        <begin position="82"/>
        <end position="99"/>
    </location>
</feature>
<dbReference type="RefSeq" id="WP_010966029.1">
    <property type="nucleotide sequence ID" value="NC_003030.1"/>
</dbReference>
<evidence type="ECO:0000259" key="2">
    <source>
        <dbReference type="Pfam" id="PF22570"/>
    </source>
</evidence>
<dbReference type="PIR" id="E97237">
    <property type="entry name" value="E97237"/>
</dbReference>
<organism evidence="3 4">
    <name type="scientific">Clostridium acetobutylicum (strain ATCC 824 / DSM 792 / JCM 1419 / IAM 19013 / LMG 5710 / NBRC 13948 / NRRL B-527 / VKM B-1787 / 2291 / W)</name>
    <dbReference type="NCBI Taxonomy" id="272562"/>
    <lineage>
        <taxon>Bacteria</taxon>
        <taxon>Bacillati</taxon>
        <taxon>Bacillota</taxon>
        <taxon>Clostridia</taxon>
        <taxon>Eubacteriales</taxon>
        <taxon>Clostridiaceae</taxon>
        <taxon>Clostridium</taxon>
    </lineage>
</organism>
<feature type="domain" description="LiaF transmembrane" evidence="2">
    <location>
        <begin position="6"/>
        <end position="102"/>
    </location>
</feature>
<dbReference type="KEGG" id="cac:CA_C2742"/>
<dbReference type="STRING" id="272562.CA_C2742"/>
<keyword evidence="1" id="KW-0472">Membrane</keyword>
<accession>Q97FJ5</accession>
<feature type="transmembrane region" description="Helical" evidence="1">
    <location>
        <begin position="56"/>
        <end position="76"/>
    </location>
</feature>
<dbReference type="OrthoDB" id="3636235at2"/>
<dbReference type="PATRIC" id="fig|272562.8.peg.2931"/>
<gene>
    <name evidence="3" type="ordered locus">CA_C2742</name>
</gene>
<dbReference type="HOGENOM" id="CLU_2218415_0_0_9"/>
<proteinExistence type="predicted"/>
<evidence type="ECO:0000256" key="1">
    <source>
        <dbReference type="SAM" id="Phobius"/>
    </source>
</evidence>
<feature type="transmembrane region" description="Helical" evidence="1">
    <location>
        <begin position="31"/>
        <end position="49"/>
    </location>
</feature>
<sequence length="106" mass="11722">MKTRLFIAVIIILSGAAMLSSQLGIIDVRNVSSVFWPLILIAVGAQRLYKIGRFNIGGAVMVLFGMIFEIEALHLVPYSAEVFIAPCMIIIVGISLLFPRRKAFNR</sequence>
<keyword evidence="1" id="KW-0812">Transmembrane</keyword>
<dbReference type="Pfam" id="PF22570">
    <property type="entry name" value="LiaF-TM"/>
    <property type="match status" value="1"/>
</dbReference>
<keyword evidence="1" id="KW-1133">Transmembrane helix</keyword>
<dbReference type="EMBL" id="AE001437">
    <property type="protein sequence ID" value="AAK80688.1"/>
    <property type="molecule type" value="Genomic_DNA"/>
</dbReference>
<dbReference type="Proteomes" id="UP000000814">
    <property type="component" value="Chromosome"/>
</dbReference>
<protein>
    <submittedName>
        <fullName evidence="3">Predicted membrane protein</fullName>
    </submittedName>
</protein>